<dbReference type="EMBL" id="AWQS01000391">
    <property type="protein sequence ID" value="EWT03926.1"/>
    <property type="molecule type" value="Genomic_DNA"/>
</dbReference>
<dbReference type="RefSeq" id="WP_051518903.1">
    <property type="nucleotide sequence ID" value="NZ_AWQS01000391.1"/>
</dbReference>
<dbReference type="Pfam" id="PF09949">
    <property type="entry name" value="APP1_cat"/>
    <property type="match status" value="1"/>
</dbReference>
<name>W9GCH7_9MICO</name>
<protein>
    <recommendedName>
        <fullName evidence="2">Phosphatidate phosphatase APP1 catalytic domain-containing protein</fullName>
    </recommendedName>
</protein>
<accession>W9GCH7</accession>
<reference evidence="4" key="1">
    <citation type="submission" date="2013-08" db="EMBL/GenBank/DDBJ databases">
        <title>Intrasporangium oryzae NRRL B-24470.</title>
        <authorList>
            <person name="Liu H."/>
            <person name="Wang G."/>
        </authorList>
    </citation>
    <scope>NUCLEOTIDE SEQUENCE [LARGE SCALE GENOMIC DNA]</scope>
    <source>
        <strain evidence="4">Q5-1</strain>
    </source>
</reference>
<keyword evidence="4" id="KW-1185">Reference proteome</keyword>
<dbReference type="PANTHER" id="PTHR28208">
    <property type="entry name" value="PHOSPHATIDATE PHOSPHATASE APP1"/>
    <property type="match status" value="1"/>
</dbReference>
<feature type="region of interest" description="Disordered" evidence="1">
    <location>
        <begin position="349"/>
        <end position="374"/>
    </location>
</feature>
<sequence>MPRPHAAALIEDVLNGQVERVLRGRGWGNRVITHIGYGSTTFVRVFARVVLGRGRGEGPPSRQDATGALGPARYERGWRAFVTAPASGVPVSVTIGDRVVYGRTDRGGHVDFVAHDHGLGPGWQQVVIRAAGTDPVPADVFIVADDVDFGLVSDIDDTVITTMLPRPMLAAWNTFVRRGKARRAVSGMAPLFRSLLAAHPGAPIVYVSTGAWNAAPTLTRFLIESGYPLGPLLLTDWGPTNTGWFRSGQQHKRESLGRLARDFPRIRWVLFGDDGQHDPELYADFARMHPDKVEAVCIRELSPAEQVLSHPIGRGDSLIGPYVSRTKPTFRAPDGHAMARLLRRAGLIGEPVAADEQPSRPRARRPAAGSERAG</sequence>
<comment type="caution">
    <text evidence="3">The sequence shown here is derived from an EMBL/GenBank/DDBJ whole genome shotgun (WGS) entry which is preliminary data.</text>
</comment>
<feature type="domain" description="Phosphatidate phosphatase APP1 catalytic" evidence="2">
    <location>
        <begin position="149"/>
        <end position="300"/>
    </location>
</feature>
<dbReference type="InterPro" id="IPR019236">
    <property type="entry name" value="APP1_cat"/>
</dbReference>
<dbReference type="PATRIC" id="fig|584657.3.peg.4195"/>
<dbReference type="GO" id="GO:0008195">
    <property type="term" value="F:phosphatidate phosphatase activity"/>
    <property type="evidence" value="ECO:0007669"/>
    <property type="project" value="InterPro"/>
</dbReference>
<dbReference type="Proteomes" id="UP000019494">
    <property type="component" value="Unassembled WGS sequence"/>
</dbReference>
<evidence type="ECO:0000313" key="3">
    <source>
        <dbReference type="EMBL" id="EWT03926.1"/>
    </source>
</evidence>
<gene>
    <name evidence="3" type="ORF">N864_17000</name>
</gene>
<evidence type="ECO:0000313" key="4">
    <source>
        <dbReference type="Proteomes" id="UP000019494"/>
    </source>
</evidence>
<organism evidence="3 4">
    <name type="scientific">Intrasporangium chromatireducens Q5-1</name>
    <dbReference type="NCBI Taxonomy" id="584657"/>
    <lineage>
        <taxon>Bacteria</taxon>
        <taxon>Bacillati</taxon>
        <taxon>Actinomycetota</taxon>
        <taxon>Actinomycetes</taxon>
        <taxon>Micrococcales</taxon>
        <taxon>Intrasporangiaceae</taxon>
        <taxon>Intrasporangium</taxon>
    </lineage>
</organism>
<dbReference type="OrthoDB" id="9789875at2"/>
<dbReference type="AlphaFoldDB" id="W9GCH7"/>
<evidence type="ECO:0000259" key="2">
    <source>
        <dbReference type="Pfam" id="PF09949"/>
    </source>
</evidence>
<dbReference type="InterPro" id="IPR052935">
    <property type="entry name" value="Mg2+_PAP"/>
</dbReference>
<evidence type="ECO:0000256" key="1">
    <source>
        <dbReference type="SAM" id="MobiDB-lite"/>
    </source>
</evidence>
<proteinExistence type="predicted"/>
<dbReference type="PANTHER" id="PTHR28208:SF3">
    <property type="entry name" value="PHOSPHATIDATE PHOSPHATASE APP1"/>
    <property type="match status" value="1"/>
</dbReference>